<feature type="domain" description="Plus3" evidence="2">
    <location>
        <begin position="115"/>
        <end position="247"/>
    </location>
</feature>
<dbReference type="Proteomes" id="UP001516464">
    <property type="component" value="Unassembled WGS sequence"/>
</dbReference>
<reference evidence="3 4" key="1">
    <citation type="submission" date="2019-01" db="EMBL/GenBank/DDBJ databases">
        <title>Genomes sequencing and comparative genomics of infectious freshwater microsporidia, Cucumispora dikerogammari and Thelohania contejeani.</title>
        <authorList>
            <person name="Cormier A."/>
            <person name="Giraud I."/>
            <person name="Wattier R."/>
            <person name="Teixeira M."/>
            <person name="Grandjean F."/>
            <person name="Rigaud T."/>
            <person name="Cordaux R."/>
        </authorList>
    </citation>
    <scope>NUCLEOTIDE SEQUENCE [LARGE SCALE GENOMIC DNA]</scope>
    <source>
        <strain evidence="3">T1</strain>
        <tissue evidence="3">Spores</tissue>
    </source>
</reference>
<evidence type="ECO:0000256" key="1">
    <source>
        <dbReference type="SAM" id="MobiDB-lite"/>
    </source>
</evidence>
<dbReference type="InterPro" id="IPR036128">
    <property type="entry name" value="Plus3-like_sf"/>
</dbReference>
<comment type="caution">
    <text evidence="3">The sequence shown here is derived from an EMBL/GenBank/DDBJ whole genome shotgun (WGS) entry which is preliminary data.</text>
</comment>
<accession>A0ABQ7HXG6</accession>
<sequence>MEKEESSTSPNDITAEDILTLAGTKAPKRDYSIFDESDDADIFQDSEDRERLMSLPESKREAILYERHNRLKELNEKREVSKRLQMLEKSKGYTVLTDSSDSIEIVEEKINPKELCSFKDMEASIVTRDMLAKNMFKPFFKKMVIGTFVRVRVRNDYFIGRIVDVGTSERRYSIKVGKSNGNSNIFLDLNIGTRVLKGLTLEYVSNSKIDETEFEKIPNSLLLTSDEIISSYEALKREFTRPLTDLEMTETIQARRKIIPSQQSKTMKKVELITERELALDVRDYEKANEIQKKIEDLEKDEPVKEESVWDRINARNRKINYEIGKKADLLASNPDDENDAYNPFKRKRTKHC</sequence>
<proteinExistence type="predicted"/>
<evidence type="ECO:0000313" key="3">
    <source>
        <dbReference type="EMBL" id="KAF7682830.1"/>
    </source>
</evidence>
<dbReference type="InterPro" id="IPR004343">
    <property type="entry name" value="Plus-3_dom"/>
</dbReference>
<organism evidence="3 4">
    <name type="scientific">Astathelohania contejeani</name>
    <dbReference type="NCBI Taxonomy" id="164912"/>
    <lineage>
        <taxon>Eukaryota</taxon>
        <taxon>Fungi</taxon>
        <taxon>Fungi incertae sedis</taxon>
        <taxon>Microsporidia</taxon>
        <taxon>Astathelohaniidae</taxon>
        <taxon>Astathelohania</taxon>
    </lineage>
</organism>
<keyword evidence="4" id="KW-1185">Reference proteome</keyword>
<dbReference type="SUPFAM" id="SSF159042">
    <property type="entry name" value="Plus3-like"/>
    <property type="match status" value="1"/>
</dbReference>
<name>A0ABQ7HXG6_9MICR</name>
<dbReference type="PROSITE" id="PS51360">
    <property type="entry name" value="PLUS3"/>
    <property type="match status" value="1"/>
</dbReference>
<dbReference type="Gene3D" id="3.90.70.200">
    <property type="entry name" value="Plus-3 domain"/>
    <property type="match status" value="1"/>
</dbReference>
<evidence type="ECO:0000259" key="2">
    <source>
        <dbReference type="PROSITE" id="PS51360"/>
    </source>
</evidence>
<feature type="region of interest" description="Disordered" evidence="1">
    <location>
        <begin position="331"/>
        <end position="353"/>
    </location>
</feature>
<gene>
    <name evidence="3" type="primary">RTF1</name>
    <name evidence="3" type="ORF">TCON_1956</name>
</gene>
<dbReference type="EMBL" id="SBIQ01000173">
    <property type="protein sequence ID" value="KAF7682830.1"/>
    <property type="molecule type" value="Genomic_DNA"/>
</dbReference>
<dbReference type="Pfam" id="PF03126">
    <property type="entry name" value="Plus-3"/>
    <property type="match status" value="1"/>
</dbReference>
<evidence type="ECO:0000313" key="4">
    <source>
        <dbReference type="Proteomes" id="UP001516464"/>
    </source>
</evidence>
<protein>
    <submittedName>
        <fullName evidence="3">RNA polymerase-associated protein RTF1 like protein</fullName>
    </submittedName>
</protein>